<dbReference type="Pfam" id="PF13519">
    <property type="entry name" value="VWA_2"/>
    <property type="match status" value="1"/>
</dbReference>
<dbReference type="InterPro" id="IPR036465">
    <property type="entry name" value="vWFA_dom_sf"/>
</dbReference>
<name>A0A347UHC8_9RHOB</name>
<evidence type="ECO:0000313" key="2">
    <source>
        <dbReference type="EMBL" id="AXX98256.1"/>
    </source>
</evidence>
<dbReference type="KEGG" id="pamo:BAR1_10135"/>
<accession>A0A347UHC8</accession>
<dbReference type="AlphaFoldDB" id="A0A347UHC8"/>
<dbReference type="EMBL" id="CP032125">
    <property type="protein sequence ID" value="AXX98256.1"/>
    <property type="molecule type" value="Genomic_DNA"/>
</dbReference>
<organism evidence="2 3">
    <name type="scientific">Profundibacter amoris</name>
    <dbReference type="NCBI Taxonomy" id="2171755"/>
    <lineage>
        <taxon>Bacteria</taxon>
        <taxon>Pseudomonadati</taxon>
        <taxon>Pseudomonadota</taxon>
        <taxon>Alphaproteobacteria</taxon>
        <taxon>Rhodobacterales</taxon>
        <taxon>Paracoccaceae</taxon>
        <taxon>Profundibacter</taxon>
    </lineage>
</organism>
<reference evidence="2 3" key="1">
    <citation type="submission" date="2018-09" db="EMBL/GenBank/DDBJ databases">
        <title>Profundibacter amoris BAR1 gen. nov., sp. nov., a new member of the Roseobacter clade isolated at Lokis Castle Vent Field on the Arctic Mid-Oceanic Ridge.</title>
        <authorList>
            <person name="Le Moine Bauer S."/>
            <person name="Sjoeberg A.G."/>
            <person name="L'Haridon S."/>
            <person name="Stokke R."/>
            <person name="Roalkvam I."/>
            <person name="Steen I.H."/>
            <person name="Dahle H."/>
        </authorList>
    </citation>
    <scope>NUCLEOTIDE SEQUENCE [LARGE SCALE GENOMIC DNA]</scope>
    <source>
        <strain evidence="2 3">BAR1</strain>
    </source>
</reference>
<dbReference type="PANTHER" id="PTHR10579:SF43">
    <property type="entry name" value="ZINC FINGER (C3HC4-TYPE RING FINGER) FAMILY PROTEIN"/>
    <property type="match status" value="1"/>
</dbReference>
<proteinExistence type="predicted"/>
<feature type="domain" description="VWFA" evidence="1">
    <location>
        <begin position="68"/>
        <end position="247"/>
    </location>
</feature>
<dbReference type="SMART" id="SM00327">
    <property type="entry name" value="VWA"/>
    <property type="match status" value="1"/>
</dbReference>
<dbReference type="Proteomes" id="UP000261704">
    <property type="component" value="Chromosome"/>
</dbReference>
<dbReference type="Gene3D" id="3.40.50.410">
    <property type="entry name" value="von Willebrand factor, type A domain"/>
    <property type="match status" value="1"/>
</dbReference>
<dbReference type="PANTHER" id="PTHR10579">
    <property type="entry name" value="CALCIUM-ACTIVATED CHLORIDE CHANNEL REGULATOR"/>
    <property type="match status" value="1"/>
</dbReference>
<dbReference type="InterPro" id="IPR002035">
    <property type="entry name" value="VWF_A"/>
</dbReference>
<dbReference type="SUPFAM" id="SSF53300">
    <property type="entry name" value="vWA-like"/>
    <property type="match status" value="1"/>
</dbReference>
<dbReference type="PROSITE" id="PS50234">
    <property type="entry name" value="VWFA"/>
    <property type="match status" value="1"/>
</dbReference>
<sequence length="1067" mass="114576">MRRRPMEKQEQRRNNAEGIEFHTTLPMVIGLPSGHKTHSQWNHTMLKHIFAALLCLLPIFAQAQENPRAILVLDASGSMWGQIDGKAKITIAQDVIGKLLATLPEDQELGLTVYGHRRKGDCSDIETVIQPGTGTRDAIAAAVNAIKPKGKTPLSAAVIQAAEALKYTEEKATVILVSDGRETCELNPCEVGRKLEEAGIDFTAHVIGFDISNPQDKAELQCLAEETGGTFRTASNAAELADALQVAAEPEPVGVGFAVLEKGSDKPIQNPLIWTLTYEGQTLIDTLPHENSFGMEFLPGNGHVEVMRPEDEAFAELDFTVADKAQKVYLELSKLLPQASIDAPSEAPAGSEITVNWGGPDKSSDVIALANPQDSAAEGVANVNLYFYVDQSANHTEQMRLPTTPGIYELRYQTSTGNGDILARKTIKVTEFAFDISAPDKVSVGTKFDLEWKSPTNKGYTISLAKPDDSSNDHIAYLYADQYPDTKATMTAPTKPGTYELRLQDALGHGNILARHTIAVSEVEASLIAPDTVEVGETFKVVWDGPNKQISGGGDYIAISETGSKANSEITYAYTKDSENNTVEIIAPVHPDTYEVRYVLNGNSNRVLAQQKLVVTPVTATVGFEGPAEAGGTLDVSWTGPDRQISGGGDYIALSKPGSKGNEEITYAYTKDSEGNVVALEVPTTPGTYEIRYILNGRDKIILASKDVQVVPVSATLEFASPAPAGGKLAVTWSGPGGDDYLAIAQPGMKVSEEVTYAYVRDSDGNTLDIDIPTTPGTYELRYIQKGNEKKILVVRELLVQPVSASLEFSSPAPAGSKLAVTWSGPGGDDYLAIAQPGMKVSEEVTYAYVRDSDGNVLELDIPTTPGTYEVRYIQKGNERKILATEQLVVEPVKATLEFASPAPAGGKLLVTWDGPGDDDYIAIALATMGVGDEVTYVYLRNSDANTIEIDIPAAPGPYELRYVQKGNERKILAAVPLNVVPMTASLQAGETAARGDTVQVTWEGPAHRRDTIIIAKPGSDSAEAFASVAGGSPATLYAPMVAGDYEIRYIYGPLNKVLATIPLKVE</sequence>
<gene>
    <name evidence="2" type="ORF">BAR1_10135</name>
</gene>
<evidence type="ECO:0000313" key="3">
    <source>
        <dbReference type="Proteomes" id="UP000261704"/>
    </source>
</evidence>
<keyword evidence="3" id="KW-1185">Reference proteome</keyword>
<dbReference type="InterPro" id="IPR051266">
    <property type="entry name" value="CLCR"/>
</dbReference>
<dbReference type="OrthoDB" id="9783818at2"/>
<evidence type="ECO:0000259" key="1">
    <source>
        <dbReference type="PROSITE" id="PS50234"/>
    </source>
</evidence>
<protein>
    <submittedName>
        <fullName evidence="2">VWA domain-containing protein</fullName>
    </submittedName>
</protein>